<dbReference type="InterPro" id="IPR046341">
    <property type="entry name" value="SET_dom_sf"/>
</dbReference>
<organism evidence="2 3">
    <name type="scientific">Phytophthora sojae (strain P6497)</name>
    <name type="common">Soybean stem and root rot agent</name>
    <name type="synonym">Phytophthora megasperma f. sp. glycines</name>
    <dbReference type="NCBI Taxonomy" id="1094619"/>
    <lineage>
        <taxon>Eukaryota</taxon>
        <taxon>Sar</taxon>
        <taxon>Stramenopiles</taxon>
        <taxon>Oomycota</taxon>
        <taxon>Peronosporomycetes</taxon>
        <taxon>Peronosporales</taxon>
        <taxon>Peronosporaceae</taxon>
        <taxon>Phytophthora</taxon>
    </lineage>
</organism>
<dbReference type="Gene3D" id="2.170.270.10">
    <property type="entry name" value="SET domain"/>
    <property type="match status" value="1"/>
</dbReference>
<evidence type="ECO:0000256" key="1">
    <source>
        <dbReference type="SAM" id="MobiDB-lite"/>
    </source>
</evidence>
<evidence type="ECO:0000313" key="3">
    <source>
        <dbReference type="Proteomes" id="UP000002640"/>
    </source>
</evidence>
<feature type="region of interest" description="Disordered" evidence="1">
    <location>
        <begin position="20"/>
        <end position="173"/>
    </location>
</feature>
<proteinExistence type="predicted"/>
<dbReference type="Proteomes" id="UP000002640">
    <property type="component" value="Unassembled WGS sequence"/>
</dbReference>
<feature type="compositionally biased region" description="Low complexity" evidence="1">
    <location>
        <begin position="86"/>
        <end position="101"/>
    </location>
</feature>
<sequence length="285" mass="31463">MVRLTHSAVHWRRRCINDTSCEDEESTPPNIQPSHQYDRGSKRRIEDASESASATGTATPPWLPPERSRPKSKLATNPPPSQESTSAPVSPPVSSRPYASPTTSSPVLLETSPRSPAALQPRHEGRRARREATAPYARLRSAPQRDARPVINPRGAMRVTADGSPRTQLRGPRSRDRFISAQWPHRVIHLRAQFNPLATVFPSVPHFGWCDCPSPCRVDSCRNSLMHLYCNINCCPYGGLYGNAPAESSKVYLGRNVRTRSLGVVAGEAIKAGEVLGQYLGEMER</sequence>
<feature type="compositionally biased region" description="Basic and acidic residues" evidence="1">
    <location>
        <begin position="36"/>
        <end position="47"/>
    </location>
</feature>
<dbReference type="GeneID" id="20647716"/>
<feature type="compositionally biased region" description="Low complexity" evidence="1">
    <location>
        <begin position="50"/>
        <end position="59"/>
    </location>
</feature>
<dbReference type="RefSeq" id="XP_009535460.1">
    <property type="nucleotide sequence ID" value="XM_009537165.1"/>
</dbReference>
<dbReference type="AlphaFoldDB" id="G5A672"/>
<dbReference type="EMBL" id="JH159160">
    <property type="protein sequence ID" value="EGZ08827.1"/>
    <property type="molecule type" value="Genomic_DNA"/>
</dbReference>
<reference evidence="2 3" key="1">
    <citation type="journal article" date="2006" name="Science">
        <title>Phytophthora genome sequences uncover evolutionary origins and mechanisms of pathogenesis.</title>
        <authorList>
            <person name="Tyler B.M."/>
            <person name="Tripathy S."/>
            <person name="Zhang X."/>
            <person name="Dehal P."/>
            <person name="Jiang R.H."/>
            <person name="Aerts A."/>
            <person name="Arredondo F.D."/>
            <person name="Baxter L."/>
            <person name="Bensasson D."/>
            <person name="Beynon J.L."/>
            <person name="Chapman J."/>
            <person name="Damasceno C.M."/>
            <person name="Dorrance A.E."/>
            <person name="Dou D."/>
            <person name="Dickerman A.W."/>
            <person name="Dubchak I.L."/>
            <person name="Garbelotto M."/>
            <person name="Gijzen M."/>
            <person name="Gordon S.G."/>
            <person name="Govers F."/>
            <person name="Grunwald N.J."/>
            <person name="Huang W."/>
            <person name="Ivors K.L."/>
            <person name="Jones R.W."/>
            <person name="Kamoun S."/>
            <person name="Krampis K."/>
            <person name="Lamour K.H."/>
            <person name="Lee M.K."/>
            <person name="McDonald W.H."/>
            <person name="Medina M."/>
            <person name="Meijer H.J."/>
            <person name="Nordberg E.K."/>
            <person name="Maclean D.J."/>
            <person name="Ospina-Giraldo M.D."/>
            <person name="Morris P.F."/>
            <person name="Phuntumart V."/>
            <person name="Putnam N.H."/>
            <person name="Rash S."/>
            <person name="Rose J.K."/>
            <person name="Sakihama Y."/>
            <person name="Salamov A.A."/>
            <person name="Savidor A."/>
            <person name="Scheuring C.F."/>
            <person name="Smith B.M."/>
            <person name="Sobral B.W."/>
            <person name="Terry A."/>
            <person name="Torto-Alalibo T.A."/>
            <person name="Win J."/>
            <person name="Xu Z."/>
            <person name="Zhang H."/>
            <person name="Grigoriev I.V."/>
            <person name="Rokhsar D.S."/>
            <person name="Boore J.L."/>
        </authorList>
    </citation>
    <scope>NUCLEOTIDE SEQUENCE [LARGE SCALE GENOMIC DNA]</scope>
    <source>
        <strain evidence="2 3">P6497</strain>
    </source>
</reference>
<accession>G5A672</accession>
<dbReference type="SUPFAM" id="SSF82199">
    <property type="entry name" value="SET domain"/>
    <property type="match status" value="1"/>
</dbReference>
<protein>
    <recommendedName>
        <fullName evidence="4">SET domain-containing protein</fullName>
    </recommendedName>
</protein>
<keyword evidence="3" id="KW-1185">Reference proteome</keyword>
<dbReference type="InParanoid" id="G5A672"/>
<dbReference type="KEGG" id="psoj:PHYSODRAFT_339252"/>
<gene>
    <name evidence="2" type="ORF">PHYSODRAFT_339252</name>
</gene>
<evidence type="ECO:0008006" key="4">
    <source>
        <dbReference type="Google" id="ProtNLM"/>
    </source>
</evidence>
<evidence type="ECO:0000313" key="2">
    <source>
        <dbReference type="EMBL" id="EGZ08827.1"/>
    </source>
</evidence>
<name>G5A672_PHYSP</name>